<proteinExistence type="predicted"/>
<gene>
    <name evidence="2" type="ORF">BS47DRAFT_1359339</name>
</gene>
<evidence type="ECO:0000313" key="2">
    <source>
        <dbReference type="EMBL" id="KAF9517813.1"/>
    </source>
</evidence>
<dbReference type="Proteomes" id="UP000886523">
    <property type="component" value="Unassembled WGS sequence"/>
</dbReference>
<reference evidence="2" key="1">
    <citation type="journal article" date="2020" name="Nat. Commun.">
        <title>Large-scale genome sequencing of mycorrhizal fungi provides insights into the early evolution of symbiotic traits.</title>
        <authorList>
            <person name="Miyauchi S."/>
            <person name="Kiss E."/>
            <person name="Kuo A."/>
            <person name="Drula E."/>
            <person name="Kohler A."/>
            <person name="Sanchez-Garcia M."/>
            <person name="Morin E."/>
            <person name="Andreopoulos B."/>
            <person name="Barry K.W."/>
            <person name="Bonito G."/>
            <person name="Buee M."/>
            <person name="Carver A."/>
            <person name="Chen C."/>
            <person name="Cichocki N."/>
            <person name="Clum A."/>
            <person name="Culley D."/>
            <person name="Crous P.W."/>
            <person name="Fauchery L."/>
            <person name="Girlanda M."/>
            <person name="Hayes R.D."/>
            <person name="Keri Z."/>
            <person name="LaButti K."/>
            <person name="Lipzen A."/>
            <person name="Lombard V."/>
            <person name="Magnuson J."/>
            <person name="Maillard F."/>
            <person name="Murat C."/>
            <person name="Nolan M."/>
            <person name="Ohm R.A."/>
            <person name="Pangilinan J."/>
            <person name="Pereira M.F."/>
            <person name="Perotto S."/>
            <person name="Peter M."/>
            <person name="Pfister S."/>
            <person name="Riley R."/>
            <person name="Sitrit Y."/>
            <person name="Stielow J.B."/>
            <person name="Szollosi G."/>
            <person name="Zifcakova L."/>
            <person name="Stursova M."/>
            <person name="Spatafora J.W."/>
            <person name="Tedersoo L."/>
            <person name="Vaario L.M."/>
            <person name="Yamada A."/>
            <person name="Yan M."/>
            <person name="Wang P."/>
            <person name="Xu J."/>
            <person name="Bruns T."/>
            <person name="Baldrian P."/>
            <person name="Vilgalys R."/>
            <person name="Dunand C."/>
            <person name="Henrissat B."/>
            <person name="Grigoriev I.V."/>
            <person name="Hibbett D."/>
            <person name="Nagy L.G."/>
            <person name="Martin F.M."/>
        </authorList>
    </citation>
    <scope>NUCLEOTIDE SEQUENCE</scope>
    <source>
        <strain evidence="2">UP504</strain>
    </source>
</reference>
<comment type="caution">
    <text evidence="2">The sequence shown here is derived from an EMBL/GenBank/DDBJ whole genome shotgun (WGS) entry which is preliminary data.</text>
</comment>
<evidence type="ECO:0000256" key="1">
    <source>
        <dbReference type="SAM" id="MobiDB-lite"/>
    </source>
</evidence>
<feature type="compositionally biased region" description="Basic and acidic residues" evidence="1">
    <location>
        <begin position="1"/>
        <end position="10"/>
    </location>
</feature>
<sequence length="147" mass="16299">MDLSVKRDVGECAVGSGGTPTSEKRFSLLTVNEKDVAARSMNKHTRKQSEAASGFWTKRRDCFDPFSSGVLEESKKSIDRSREAYVGFRTMPPWEDIHQIREAITKKIEPLGSFGPWAGGAQKNTYNSLVQPHSADFETKSTIANVS</sequence>
<keyword evidence="3" id="KW-1185">Reference proteome</keyword>
<dbReference type="EMBL" id="MU128929">
    <property type="protein sequence ID" value="KAF9517813.1"/>
    <property type="molecule type" value="Genomic_DNA"/>
</dbReference>
<protein>
    <submittedName>
        <fullName evidence="2">Uncharacterized protein</fullName>
    </submittedName>
</protein>
<dbReference type="AlphaFoldDB" id="A0A9P6B4Z0"/>
<organism evidence="2 3">
    <name type="scientific">Hydnum rufescens UP504</name>
    <dbReference type="NCBI Taxonomy" id="1448309"/>
    <lineage>
        <taxon>Eukaryota</taxon>
        <taxon>Fungi</taxon>
        <taxon>Dikarya</taxon>
        <taxon>Basidiomycota</taxon>
        <taxon>Agaricomycotina</taxon>
        <taxon>Agaricomycetes</taxon>
        <taxon>Cantharellales</taxon>
        <taxon>Hydnaceae</taxon>
        <taxon>Hydnum</taxon>
    </lineage>
</organism>
<name>A0A9P6B4Z0_9AGAM</name>
<accession>A0A9P6B4Z0</accession>
<feature type="region of interest" description="Disordered" evidence="1">
    <location>
        <begin position="1"/>
        <end position="23"/>
    </location>
</feature>
<evidence type="ECO:0000313" key="3">
    <source>
        <dbReference type="Proteomes" id="UP000886523"/>
    </source>
</evidence>